<dbReference type="NCBIfam" id="TIGR03082">
    <property type="entry name" value="Gneg_AbrB_dup"/>
    <property type="match status" value="2"/>
</dbReference>
<feature type="transmembrane region" description="Helical" evidence="1">
    <location>
        <begin position="64"/>
        <end position="83"/>
    </location>
</feature>
<keyword evidence="1" id="KW-0812">Transmembrane</keyword>
<feature type="transmembrane region" description="Helical" evidence="1">
    <location>
        <begin position="34"/>
        <end position="52"/>
    </location>
</feature>
<feature type="transmembrane region" description="Helical" evidence="1">
    <location>
        <begin position="89"/>
        <end position="109"/>
    </location>
</feature>
<dbReference type="InterPro" id="IPR017516">
    <property type="entry name" value="AbrB_dup"/>
</dbReference>
<dbReference type="GO" id="GO:0010468">
    <property type="term" value="P:regulation of gene expression"/>
    <property type="evidence" value="ECO:0007669"/>
    <property type="project" value="InterPro"/>
</dbReference>
<dbReference type="PANTHER" id="PTHR38457">
    <property type="entry name" value="REGULATOR ABRB-RELATED"/>
    <property type="match status" value="1"/>
</dbReference>
<dbReference type="Pfam" id="PF05145">
    <property type="entry name" value="AbrB"/>
    <property type="match status" value="1"/>
</dbReference>
<dbReference type="PIRSF" id="PIRSF038991">
    <property type="entry name" value="Protein_AbrB"/>
    <property type="match status" value="1"/>
</dbReference>
<protein>
    <recommendedName>
        <fullName evidence="4">AbrB family transcriptional regulator</fullName>
    </recommendedName>
</protein>
<dbReference type="PANTHER" id="PTHR38457:SF1">
    <property type="entry name" value="REGULATOR ABRB-RELATED"/>
    <property type="match status" value="1"/>
</dbReference>
<keyword evidence="1" id="KW-1133">Transmembrane helix</keyword>
<dbReference type="RefSeq" id="WP_184564403.1">
    <property type="nucleotide sequence ID" value="NZ_JACIEI010000003.1"/>
</dbReference>
<evidence type="ECO:0000256" key="1">
    <source>
        <dbReference type="SAM" id="Phobius"/>
    </source>
</evidence>
<feature type="transmembrane region" description="Helical" evidence="1">
    <location>
        <begin position="266"/>
        <end position="289"/>
    </location>
</feature>
<sequence>MIANFFTSLWGRTMLTLAVACVGAIIAWAIRAPMFLLIGPAFAVSLAGLIGLQTQIHPRFRDACFVVMGLTVGAGFSAEAVATMGRWPLAFLMMAGLTWATMAACRAVLVRFFGFSRGSALLAGAPGHLSFVISMAESSGADVMQISVTQSVRLLLLTMVVPFIVVAMGVDLSGAILQAGISWPMWLLAVMVVAALLASIVLARLNVPAPLLIGAMLVAGIWQLSGIRSGVMPPELVMPAYVALGALIGTRFVNVKMAELLRNLGAGFAITGVAVVLAGAGAFAVAWAMGMAPSHVLLAFAPGGLETMIAMGVVMGAVPGFVAACHMTRLMVLSVLLPLMARGVDGSGK</sequence>
<dbReference type="InterPro" id="IPR007820">
    <property type="entry name" value="AbrB_fam"/>
</dbReference>
<keyword evidence="3" id="KW-1185">Reference proteome</keyword>
<feature type="transmembrane region" description="Helical" evidence="1">
    <location>
        <begin position="9"/>
        <end position="28"/>
    </location>
</feature>
<dbReference type="AlphaFoldDB" id="A0A7W6E8B9"/>
<proteinExistence type="predicted"/>
<feature type="transmembrane region" description="Helical" evidence="1">
    <location>
        <begin position="154"/>
        <end position="177"/>
    </location>
</feature>
<dbReference type="Proteomes" id="UP000530268">
    <property type="component" value="Unassembled WGS sequence"/>
</dbReference>
<dbReference type="EMBL" id="JACIEI010000003">
    <property type="protein sequence ID" value="MBB3993900.1"/>
    <property type="molecule type" value="Genomic_DNA"/>
</dbReference>
<feature type="transmembrane region" description="Helical" evidence="1">
    <location>
        <begin position="236"/>
        <end position="254"/>
    </location>
</feature>
<feature type="transmembrane region" description="Helical" evidence="1">
    <location>
        <begin position="309"/>
        <end position="332"/>
    </location>
</feature>
<evidence type="ECO:0008006" key="4">
    <source>
        <dbReference type="Google" id="ProtNLM"/>
    </source>
</evidence>
<feature type="transmembrane region" description="Helical" evidence="1">
    <location>
        <begin position="183"/>
        <end position="202"/>
    </location>
</feature>
<dbReference type="GO" id="GO:0016020">
    <property type="term" value="C:membrane"/>
    <property type="evidence" value="ECO:0007669"/>
    <property type="project" value="InterPro"/>
</dbReference>
<feature type="transmembrane region" description="Helical" evidence="1">
    <location>
        <begin position="207"/>
        <end position="224"/>
    </location>
</feature>
<name>A0A7W6E8B9_9RHOB</name>
<gene>
    <name evidence="2" type="ORF">GGR95_001531</name>
</gene>
<evidence type="ECO:0000313" key="2">
    <source>
        <dbReference type="EMBL" id="MBB3993900.1"/>
    </source>
</evidence>
<comment type="caution">
    <text evidence="2">The sequence shown here is derived from an EMBL/GenBank/DDBJ whole genome shotgun (WGS) entry which is preliminary data.</text>
</comment>
<keyword evidence="1" id="KW-0472">Membrane</keyword>
<reference evidence="2 3" key="1">
    <citation type="submission" date="2020-08" db="EMBL/GenBank/DDBJ databases">
        <title>Genomic Encyclopedia of Type Strains, Phase IV (KMG-IV): sequencing the most valuable type-strain genomes for metagenomic binning, comparative biology and taxonomic classification.</title>
        <authorList>
            <person name="Goeker M."/>
        </authorList>
    </citation>
    <scope>NUCLEOTIDE SEQUENCE [LARGE SCALE GENOMIC DNA]</scope>
    <source>
        <strain evidence="2 3">DSM 102234</strain>
    </source>
</reference>
<accession>A0A7W6E8B9</accession>
<organism evidence="2 3">
    <name type="scientific">Sulfitobacter undariae</name>
    <dbReference type="NCBI Taxonomy" id="1563671"/>
    <lineage>
        <taxon>Bacteria</taxon>
        <taxon>Pseudomonadati</taxon>
        <taxon>Pseudomonadota</taxon>
        <taxon>Alphaproteobacteria</taxon>
        <taxon>Rhodobacterales</taxon>
        <taxon>Roseobacteraceae</taxon>
        <taxon>Sulfitobacter</taxon>
    </lineage>
</organism>
<evidence type="ECO:0000313" key="3">
    <source>
        <dbReference type="Proteomes" id="UP000530268"/>
    </source>
</evidence>